<dbReference type="EMBL" id="CP068439">
    <property type="protein sequence ID" value="QQX76983.1"/>
    <property type="molecule type" value="Genomic_DNA"/>
</dbReference>
<keyword evidence="3" id="KW-1185">Reference proteome</keyword>
<reference evidence="2 3" key="1">
    <citation type="submission" date="2021-01" db="EMBL/GenBank/DDBJ databases">
        <title>Aequorivita sp. strain KX20305, a bacterium isolated from the sediment collected at a cold seep field in South China Sea.</title>
        <authorList>
            <person name="Zhang H."/>
            <person name="Li C."/>
        </authorList>
    </citation>
    <scope>NUCLEOTIDE SEQUENCE [LARGE SCALE GENOMIC DNA]</scope>
    <source>
        <strain evidence="2 3">KX20305</strain>
    </source>
</reference>
<feature type="chain" id="PRO_5045659002" evidence="1">
    <location>
        <begin position="20"/>
        <end position="439"/>
    </location>
</feature>
<evidence type="ECO:0000313" key="2">
    <source>
        <dbReference type="EMBL" id="QQX76983.1"/>
    </source>
</evidence>
<dbReference type="Pfam" id="PF11551">
    <property type="entry name" value="Omp28"/>
    <property type="match status" value="1"/>
</dbReference>
<dbReference type="RefSeq" id="WP_202336888.1">
    <property type="nucleotide sequence ID" value="NZ_CP068439.1"/>
</dbReference>
<proteinExistence type="predicted"/>
<sequence length="439" mass="47807">MRNQFILKFSLLFAFIAIVACSKKEDPIGAGNENTSIVLTSDAGDGTVEVLAVDQTVTFRVTGSDGEDYTSSSIIYVNDTEIEGGSYTFSTIGEYTVKAIYQGITSNMLSFQVLSENERALTVDVAKAMRNQTITFGLLDSEGNNTASEAIFYVNNNPITGFSYSSADEGNFEVYAEYMENGQTITSSTKSFSVFIPKRKVVIEDYTGTWCGFCPALVVAIDSLRVRTDHIAVVAIHKTASSHPDPLDFPRITDLQQEFGVGNGFPKAQINRTTSWVARSGPEFIIEDTGILAMAGSETNVSIAINSQLSGADLTVEAKVKYENGSQAGDKLVVYLLESGVAADQANYFNETPGHPFEGKGNPIEDYIHNDGLRNSLSALFGDNIPETQPFQEFTKNYNFSVPSNYVGNNLSFVVMVVDSENNAKNAQVAHINETKDFE</sequence>
<name>A0ABX7DSK6_9FLAO</name>
<dbReference type="InterPro" id="IPR021615">
    <property type="entry name" value="Omp28"/>
</dbReference>
<dbReference type="InterPro" id="IPR013783">
    <property type="entry name" value="Ig-like_fold"/>
</dbReference>
<dbReference type="SUPFAM" id="SSF52833">
    <property type="entry name" value="Thioredoxin-like"/>
    <property type="match status" value="1"/>
</dbReference>
<dbReference type="Proteomes" id="UP000629420">
    <property type="component" value="Chromosome"/>
</dbReference>
<accession>A0ABX7DSK6</accession>
<gene>
    <name evidence="2" type="ORF">JK629_01535</name>
</gene>
<evidence type="ECO:0000313" key="3">
    <source>
        <dbReference type="Proteomes" id="UP000629420"/>
    </source>
</evidence>
<organism evidence="2 3">
    <name type="scientific">Aequorivita iocasae</name>
    <dbReference type="NCBI Taxonomy" id="2803865"/>
    <lineage>
        <taxon>Bacteria</taxon>
        <taxon>Pseudomonadati</taxon>
        <taxon>Bacteroidota</taxon>
        <taxon>Flavobacteriia</taxon>
        <taxon>Flavobacteriales</taxon>
        <taxon>Flavobacteriaceae</taxon>
        <taxon>Aequorivita</taxon>
    </lineage>
</organism>
<dbReference type="InterPro" id="IPR036249">
    <property type="entry name" value="Thioredoxin-like_sf"/>
</dbReference>
<keyword evidence="1" id="KW-0732">Signal</keyword>
<dbReference type="PROSITE" id="PS51257">
    <property type="entry name" value="PROKAR_LIPOPROTEIN"/>
    <property type="match status" value="1"/>
</dbReference>
<feature type="signal peptide" evidence="1">
    <location>
        <begin position="1"/>
        <end position="19"/>
    </location>
</feature>
<protein>
    <submittedName>
        <fullName evidence="2">Omp28-related outer membrane protein</fullName>
    </submittedName>
</protein>
<evidence type="ECO:0000256" key="1">
    <source>
        <dbReference type="SAM" id="SignalP"/>
    </source>
</evidence>
<dbReference type="Gene3D" id="2.60.40.10">
    <property type="entry name" value="Immunoglobulins"/>
    <property type="match status" value="1"/>
</dbReference>